<comment type="caution">
    <text evidence="2">The sequence shown here is derived from an EMBL/GenBank/DDBJ whole genome shotgun (WGS) entry which is preliminary data.</text>
</comment>
<dbReference type="AlphaFoldDB" id="A0AAI9ZRT8"/>
<gene>
    <name evidence="2" type="ORF">BDP81DRAFT_426456</name>
</gene>
<dbReference type="RefSeq" id="XP_060445613.1">
    <property type="nucleotide sequence ID" value="XM_060590295.1"/>
</dbReference>
<name>A0AAI9ZRT8_9PEZI</name>
<evidence type="ECO:0000313" key="3">
    <source>
        <dbReference type="Proteomes" id="UP001243989"/>
    </source>
</evidence>
<keyword evidence="3" id="KW-1185">Reference proteome</keyword>
<evidence type="ECO:0000256" key="1">
    <source>
        <dbReference type="SAM" id="MobiDB-lite"/>
    </source>
</evidence>
<evidence type="ECO:0000313" key="2">
    <source>
        <dbReference type="EMBL" id="KAK1637006.1"/>
    </source>
</evidence>
<feature type="compositionally biased region" description="Polar residues" evidence="1">
    <location>
        <begin position="69"/>
        <end position="80"/>
    </location>
</feature>
<accession>A0AAI9ZRT8</accession>
<dbReference type="EMBL" id="JAHMHQ010000009">
    <property type="protein sequence ID" value="KAK1637006.1"/>
    <property type="molecule type" value="Genomic_DNA"/>
</dbReference>
<sequence length="147" mass="16430">MQTFFTNATTPLPSDCCVILYITLQTNGLFSHCQTRHSASHETLPRSGLQLLQMIRGLSCGRQTNNKSFFFPSPSQSHLKPQQCPRKRETPNSDPPSIPWPMPTASTSHRHPALSPCGFLGLSDKKIPPPNFAHHERETKSSQSFCQ</sequence>
<organism evidence="2 3">
    <name type="scientific">Colletotrichum phormii</name>
    <dbReference type="NCBI Taxonomy" id="359342"/>
    <lineage>
        <taxon>Eukaryota</taxon>
        <taxon>Fungi</taxon>
        <taxon>Dikarya</taxon>
        <taxon>Ascomycota</taxon>
        <taxon>Pezizomycotina</taxon>
        <taxon>Sordariomycetes</taxon>
        <taxon>Hypocreomycetidae</taxon>
        <taxon>Glomerellales</taxon>
        <taxon>Glomerellaceae</taxon>
        <taxon>Colletotrichum</taxon>
        <taxon>Colletotrichum acutatum species complex</taxon>
    </lineage>
</organism>
<feature type="region of interest" description="Disordered" evidence="1">
    <location>
        <begin position="69"/>
        <end position="147"/>
    </location>
</feature>
<feature type="compositionally biased region" description="Pro residues" evidence="1">
    <location>
        <begin position="93"/>
        <end position="102"/>
    </location>
</feature>
<reference evidence="2" key="1">
    <citation type="submission" date="2021-06" db="EMBL/GenBank/DDBJ databases">
        <title>Comparative genomics, transcriptomics and evolutionary studies reveal genomic signatures of adaptation to plant cell wall in hemibiotrophic fungi.</title>
        <authorList>
            <consortium name="DOE Joint Genome Institute"/>
            <person name="Baroncelli R."/>
            <person name="Diaz J.F."/>
            <person name="Benocci T."/>
            <person name="Peng M."/>
            <person name="Battaglia E."/>
            <person name="Haridas S."/>
            <person name="Andreopoulos W."/>
            <person name="Labutti K."/>
            <person name="Pangilinan J."/>
            <person name="Floch G.L."/>
            <person name="Makela M.R."/>
            <person name="Henrissat B."/>
            <person name="Grigoriev I.V."/>
            <person name="Crouch J.A."/>
            <person name="De Vries R.P."/>
            <person name="Sukno S.A."/>
            <person name="Thon M.R."/>
        </authorList>
    </citation>
    <scope>NUCLEOTIDE SEQUENCE</scope>
    <source>
        <strain evidence="2">CBS 102054</strain>
    </source>
</reference>
<dbReference type="Proteomes" id="UP001243989">
    <property type="component" value="Unassembled WGS sequence"/>
</dbReference>
<dbReference type="GeneID" id="85475157"/>
<protein>
    <submittedName>
        <fullName evidence="2">Uncharacterized protein</fullName>
    </submittedName>
</protein>
<proteinExistence type="predicted"/>
<feature type="compositionally biased region" description="Basic and acidic residues" evidence="1">
    <location>
        <begin position="123"/>
        <end position="140"/>
    </location>
</feature>